<reference evidence="1" key="1">
    <citation type="submission" date="2020-11" db="EMBL/GenBank/DDBJ databases">
        <authorList>
            <person name="Kim M.K."/>
        </authorList>
    </citation>
    <scope>NUCLEOTIDE SEQUENCE</scope>
    <source>
        <strain evidence="1">BT350</strain>
    </source>
</reference>
<dbReference type="RefSeq" id="WP_196270540.1">
    <property type="nucleotide sequence ID" value="NZ_JADQDO010000001.1"/>
</dbReference>
<dbReference type="InterPro" id="IPR009267">
    <property type="entry name" value="NTP_transf_6"/>
</dbReference>
<comment type="caution">
    <text evidence="1">The sequence shown here is derived from an EMBL/GenBank/DDBJ whole genome shotgun (WGS) entry which is preliminary data.</text>
</comment>
<gene>
    <name evidence="1" type="ORF">I2H38_04295</name>
</gene>
<evidence type="ECO:0000313" key="1">
    <source>
        <dbReference type="EMBL" id="MBF9232593.1"/>
    </source>
</evidence>
<evidence type="ECO:0000313" key="2">
    <source>
        <dbReference type="Proteomes" id="UP000599312"/>
    </source>
</evidence>
<sequence length="186" mass="21274">MLVSAETFIERAMENPVNAAIVERLPKLGLRQCFLTAGCLFQTIWNQRSGCPLQSAIKDYDVFYFDDTDLSWDAEDAVVQQTKALFSDLGVAVEVKNQARVHLWYEQRFGHSYPRLQSAKDGIDHYLISCTCVGIDIHTGDLYAPNGLQDLWDGVLKMNPMNPRPDLFQRKAEDYQARWPWLTIAD</sequence>
<protein>
    <submittedName>
        <fullName evidence="1">Nucleotidyltransferase family protein</fullName>
    </submittedName>
</protein>
<name>A0A931BQ95_9HYPH</name>
<accession>A0A931BQ95</accession>
<dbReference type="EMBL" id="JADQDO010000001">
    <property type="protein sequence ID" value="MBF9232593.1"/>
    <property type="molecule type" value="Genomic_DNA"/>
</dbReference>
<organism evidence="1 2">
    <name type="scientific">Microvirga alba</name>
    <dbReference type="NCBI Taxonomy" id="2791025"/>
    <lineage>
        <taxon>Bacteria</taxon>
        <taxon>Pseudomonadati</taxon>
        <taxon>Pseudomonadota</taxon>
        <taxon>Alphaproteobacteria</taxon>
        <taxon>Hyphomicrobiales</taxon>
        <taxon>Methylobacteriaceae</taxon>
        <taxon>Microvirga</taxon>
    </lineage>
</organism>
<dbReference type="AlphaFoldDB" id="A0A931BQ95"/>
<keyword evidence="2" id="KW-1185">Reference proteome</keyword>
<dbReference type="Pfam" id="PF06042">
    <property type="entry name" value="NTP_transf_6"/>
    <property type="match status" value="1"/>
</dbReference>
<dbReference type="Proteomes" id="UP000599312">
    <property type="component" value="Unassembled WGS sequence"/>
</dbReference>
<proteinExistence type="predicted"/>
<dbReference type="PANTHER" id="PTHR39166:SF1">
    <property type="entry name" value="BLL1166 PROTEIN"/>
    <property type="match status" value="1"/>
</dbReference>
<dbReference type="PANTHER" id="PTHR39166">
    <property type="entry name" value="BLL1166 PROTEIN"/>
    <property type="match status" value="1"/>
</dbReference>